<name>A0A167IRJ9_CALVF</name>
<organism evidence="2 3">
    <name type="scientific">Calocera viscosa (strain TUFC12733)</name>
    <dbReference type="NCBI Taxonomy" id="1330018"/>
    <lineage>
        <taxon>Eukaryota</taxon>
        <taxon>Fungi</taxon>
        <taxon>Dikarya</taxon>
        <taxon>Basidiomycota</taxon>
        <taxon>Agaricomycotina</taxon>
        <taxon>Dacrymycetes</taxon>
        <taxon>Dacrymycetales</taxon>
        <taxon>Dacrymycetaceae</taxon>
        <taxon>Calocera</taxon>
    </lineage>
</organism>
<protein>
    <recommendedName>
        <fullName evidence="1">CID domain-containing protein</fullName>
    </recommendedName>
</protein>
<evidence type="ECO:0000313" key="3">
    <source>
        <dbReference type="Proteomes" id="UP000076738"/>
    </source>
</evidence>
<dbReference type="OrthoDB" id="79367at2759"/>
<proteinExistence type="predicted"/>
<keyword evidence="3" id="KW-1185">Reference proteome</keyword>
<dbReference type="STRING" id="1330018.A0A167IRJ9"/>
<dbReference type="Proteomes" id="UP000076738">
    <property type="component" value="Unassembled WGS sequence"/>
</dbReference>
<reference evidence="2 3" key="1">
    <citation type="journal article" date="2016" name="Mol. Biol. Evol.">
        <title>Comparative Genomics of Early-Diverging Mushroom-Forming Fungi Provides Insights into the Origins of Lignocellulose Decay Capabilities.</title>
        <authorList>
            <person name="Nagy L.G."/>
            <person name="Riley R."/>
            <person name="Tritt A."/>
            <person name="Adam C."/>
            <person name="Daum C."/>
            <person name="Floudas D."/>
            <person name="Sun H."/>
            <person name="Yadav J.S."/>
            <person name="Pangilinan J."/>
            <person name="Larsson K.H."/>
            <person name="Matsuura K."/>
            <person name="Barry K."/>
            <person name="Labutti K."/>
            <person name="Kuo R."/>
            <person name="Ohm R.A."/>
            <person name="Bhattacharya S.S."/>
            <person name="Shirouzu T."/>
            <person name="Yoshinaga Y."/>
            <person name="Martin F.M."/>
            <person name="Grigoriev I.V."/>
            <person name="Hibbett D.S."/>
        </authorList>
    </citation>
    <scope>NUCLEOTIDE SEQUENCE [LARGE SCALE GENOMIC DNA]</scope>
    <source>
        <strain evidence="2 3">TUFC12733</strain>
    </source>
</reference>
<dbReference type="PROSITE" id="PS51391">
    <property type="entry name" value="CID"/>
    <property type="match status" value="1"/>
</dbReference>
<dbReference type="SUPFAM" id="SSF48464">
    <property type="entry name" value="ENTH/VHS domain"/>
    <property type="match status" value="1"/>
</dbReference>
<accession>A0A167IRJ9</accession>
<dbReference type="SMART" id="SM00582">
    <property type="entry name" value="RPR"/>
    <property type="match status" value="1"/>
</dbReference>
<dbReference type="InterPro" id="IPR008942">
    <property type="entry name" value="ENTH_VHS"/>
</dbReference>
<dbReference type="InterPro" id="IPR006569">
    <property type="entry name" value="CID_dom"/>
</dbReference>
<gene>
    <name evidence="2" type="ORF">CALVIDRAFT_601164</name>
</gene>
<evidence type="ECO:0000259" key="1">
    <source>
        <dbReference type="PROSITE" id="PS51391"/>
    </source>
</evidence>
<dbReference type="EMBL" id="KV417306">
    <property type="protein sequence ID" value="KZO92889.1"/>
    <property type="molecule type" value="Genomic_DNA"/>
</dbReference>
<dbReference type="Gene3D" id="1.25.40.90">
    <property type="match status" value="1"/>
</dbReference>
<dbReference type="Pfam" id="PF04818">
    <property type="entry name" value="CID"/>
    <property type="match status" value="1"/>
</dbReference>
<sequence length="415" mass="43126">MADLQGFEKELKEVVYAKRLSSSKINKLTELCLKSIEHDTQLVSLLYRTHKGLPTSQKVFSLYSFDALARAARHLVVKNNITVDPMGTKGNCATFLNKVEGVLDSLVEDMLSSGQKELREKTKKILDIWTTNNTFSKETLAGLSAKVKTAEDQAAALAAAPQSTTPTTVPPPNIAPAVSPPANAAQAAGVQQALLALLSQAAAAKGATPPANTTLLGQATVAAPSISAAGIGIDAARILQQLAGQVQNQTQPSVPLAIPLVIPAAVPAAPSPPPKPMPIYAPNLPPPPDQMAAQRALGGAMPVRDRLHPQMQGTAIVGTITGTITGTTIEVAAVEEVGDHLREVAGTSGVAVVAIVHHLPMVAVKDHAALPTVVLEIVSMTVAPQVTTAFPPGGRALYALALRHSIAHLPAAIQD</sequence>
<evidence type="ECO:0000313" key="2">
    <source>
        <dbReference type="EMBL" id="KZO92889.1"/>
    </source>
</evidence>
<dbReference type="AlphaFoldDB" id="A0A167IRJ9"/>
<feature type="domain" description="CID" evidence="1">
    <location>
        <begin position="1"/>
        <end position="151"/>
    </location>
</feature>